<evidence type="ECO:0000313" key="2">
    <source>
        <dbReference type="EMBL" id="MPL88933.1"/>
    </source>
</evidence>
<dbReference type="InterPro" id="IPR025665">
    <property type="entry name" value="Beta-barrel_OMP_2"/>
</dbReference>
<dbReference type="AlphaFoldDB" id="A0A644VE72"/>
<sequence length="213" mass="24524">MKQTIFSAILFTLLCFTGQLYAQKITLEGGYFNPKRTGQSTSETYFDAIRLGAQAEYDLKYNFGFQTGLFYNIGYSNKIQKYAVSSDSVVYNTWSHALEIPLRIVYNQPLFKDFKVFGFAGPNIQIGLFQNQKVTSYLSDYWATETGIQSGKVNLYKNDLYRINFQLGAGGGVQWRQFILKSGYDWGINSLDRTKNDRITQSQWYVTFGYQIK</sequence>
<protein>
    <recommendedName>
        <fullName evidence="1">Outer membrane protein beta-barrel domain-containing protein</fullName>
    </recommendedName>
</protein>
<name>A0A644VE72_9ZZZZ</name>
<proteinExistence type="predicted"/>
<gene>
    <name evidence="2" type="ORF">SDC9_34962</name>
</gene>
<evidence type="ECO:0000259" key="1">
    <source>
        <dbReference type="Pfam" id="PF13568"/>
    </source>
</evidence>
<dbReference type="EMBL" id="VSSQ01000268">
    <property type="protein sequence ID" value="MPL88933.1"/>
    <property type="molecule type" value="Genomic_DNA"/>
</dbReference>
<organism evidence="2">
    <name type="scientific">bioreactor metagenome</name>
    <dbReference type="NCBI Taxonomy" id="1076179"/>
    <lineage>
        <taxon>unclassified sequences</taxon>
        <taxon>metagenomes</taxon>
        <taxon>ecological metagenomes</taxon>
    </lineage>
</organism>
<reference evidence="2" key="1">
    <citation type="submission" date="2019-08" db="EMBL/GenBank/DDBJ databases">
        <authorList>
            <person name="Kucharzyk K."/>
            <person name="Murdoch R.W."/>
            <person name="Higgins S."/>
            <person name="Loffler F."/>
        </authorList>
    </citation>
    <scope>NUCLEOTIDE SEQUENCE</scope>
</reference>
<dbReference type="Pfam" id="PF13568">
    <property type="entry name" value="OMP_b-brl_2"/>
    <property type="match status" value="1"/>
</dbReference>
<comment type="caution">
    <text evidence="2">The sequence shown here is derived from an EMBL/GenBank/DDBJ whole genome shotgun (WGS) entry which is preliminary data.</text>
</comment>
<accession>A0A644VE72</accession>
<feature type="domain" description="Outer membrane protein beta-barrel" evidence="1">
    <location>
        <begin position="51"/>
        <end position="192"/>
    </location>
</feature>